<gene>
    <name evidence="1" type="ORF">DERP_003320</name>
</gene>
<dbReference type="EMBL" id="NJHN03000036">
    <property type="protein sequence ID" value="KAH9422643.1"/>
    <property type="molecule type" value="Genomic_DNA"/>
</dbReference>
<evidence type="ECO:0000313" key="1">
    <source>
        <dbReference type="EMBL" id="KAH9422643.1"/>
    </source>
</evidence>
<protein>
    <submittedName>
        <fullName evidence="1">Uncharacterized protein</fullName>
    </submittedName>
</protein>
<accession>A0ABQ8JJN5</accession>
<proteinExistence type="predicted"/>
<sequence length="97" mass="10821">MLTGQIQSNSIKENTCLDLVLSRRVGNCQQSKLPETGPTQTAKLRNQYCVQGKFRKANIQSPYSEHQTEGLQIIKGSDSTINDDAINVIVKTQRNTK</sequence>
<keyword evidence="2" id="KW-1185">Reference proteome</keyword>
<evidence type="ECO:0000313" key="2">
    <source>
        <dbReference type="Proteomes" id="UP000887458"/>
    </source>
</evidence>
<dbReference type="Proteomes" id="UP000887458">
    <property type="component" value="Unassembled WGS sequence"/>
</dbReference>
<reference evidence="1 2" key="1">
    <citation type="journal article" date="2018" name="J. Allergy Clin. Immunol.">
        <title>High-quality assembly of Dermatophagoides pteronyssinus genome and transcriptome reveals a wide range of novel allergens.</title>
        <authorList>
            <person name="Liu X.Y."/>
            <person name="Yang K.Y."/>
            <person name="Wang M.Q."/>
            <person name="Kwok J.S."/>
            <person name="Zeng X."/>
            <person name="Yang Z."/>
            <person name="Xiao X.J."/>
            <person name="Lau C.P."/>
            <person name="Li Y."/>
            <person name="Huang Z.M."/>
            <person name="Ba J.G."/>
            <person name="Yim A.K."/>
            <person name="Ouyang C.Y."/>
            <person name="Ngai S.M."/>
            <person name="Chan T.F."/>
            <person name="Leung E.L."/>
            <person name="Liu L."/>
            <person name="Liu Z.G."/>
            <person name="Tsui S.K."/>
        </authorList>
    </citation>
    <scope>NUCLEOTIDE SEQUENCE [LARGE SCALE GENOMIC DNA]</scope>
    <source>
        <strain evidence="1">Derp</strain>
    </source>
</reference>
<comment type="caution">
    <text evidence="1">The sequence shown here is derived from an EMBL/GenBank/DDBJ whole genome shotgun (WGS) entry which is preliminary data.</text>
</comment>
<reference evidence="1 2" key="2">
    <citation type="journal article" date="2022" name="Mol. Biol. Evol.">
        <title>Comparative Genomics Reveals Insights into the Divergent Evolution of Astigmatic Mites and Household Pest Adaptations.</title>
        <authorList>
            <person name="Xiong Q."/>
            <person name="Wan A.T."/>
            <person name="Liu X."/>
            <person name="Fung C.S."/>
            <person name="Xiao X."/>
            <person name="Malainual N."/>
            <person name="Hou J."/>
            <person name="Wang L."/>
            <person name="Wang M."/>
            <person name="Yang K.Y."/>
            <person name="Cui Y."/>
            <person name="Leung E.L."/>
            <person name="Nong W."/>
            <person name="Shin S.K."/>
            <person name="Au S.W."/>
            <person name="Jeong K.Y."/>
            <person name="Chew F.T."/>
            <person name="Hui J.H."/>
            <person name="Leung T.F."/>
            <person name="Tungtrongchitr A."/>
            <person name="Zhong N."/>
            <person name="Liu Z."/>
            <person name="Tsui S.K."/>
        </authorList>
    </citation>
    <scope>NUCLEOTIDE SEQUENCE [LARGE SCALE GENOMIC DNA]</scope>
    <source>
        <strain evidence="1">Derp</strain>
    </source>
</reference>
<organism evidence="1 2">
    <name type="scientific">Dermatophagoides pteronyssinus</name>
    <name type="common">European house dust mite</name>
    <dbReference type="NCBI Taxonomy" id="6956"/>
    <lineage>
        <taxon>Eukaryota</taxon>
        <taxon>Metazoa</taxon>
        <taxon>Ecdysozoa</taxon>
        <taxon>Arthropoda</taxon>
        <taxon>Chelicerata</taxon>
        <taxon>Arachnida</taxon>
        <taxon>Acari</taxon>
        <taxon>Acariformes</taxon>
        <taxon>Sarcoptiformes</taxon>
        <taxon>Astigmata</taxon>
        <taxon>Psoroptidia</taxon>
        <taxon>Analgoidea</taxon>
        <taxon>Pyroglyphidae</taxon>
        <taxon>Dermatophagoidinae</taxon>
        <taxon>Dermatophagoides</taxon>
    </lineage>
</organism>
<name>A0ABQ8JJN5_DERPT</name>